<dbReference type="InParanoid" id="A0A1Y2B156"/>
<dbReference type="FunFam" id="3.40.1180.10:FF:000005">
    <property type="entry name" value="Alkyl transferase"/>
    <property type="match status" value="1"/>
</dbReference>
<proteinExistence type="inferred from homology"/>
<dbReference type="PANTHER" id="PTHR10291:SF43">
    <property type="entry name" value="DEHYDRODOLICHYL DIPHOSPHATE SYNTHASE COMPLEX SUBUNIT DHDDS"/>
    <property type="match status" value="1"/>
</dbReference>
<dbReference type="PROSITE" id="PS01066">
    <property type="entry name" value="UPP_SYNTHASE"/>
    <property type="match status" value="1"/>
</dbReference>
<dbReference type="GO" id="GO:0016094">
    <property type="term" value="P:polyprenol biosynthetic process"/>
    <property type="evidence" value="ECO:0007669"/>
    <property type="project" value="TreeGrafter"/>
</dbReference>
<dbReference type="GO" id="GO:0045547">
    <property type="term" value="F:ditrans,polycis-polyprenyl diphosphate synthase [(2E,6E)-farnesyl diphosphate specific] activity"/>
    <property type="evidence" value="ECO:0007669"/>
    <property type="project" value="TreeGrafter"/>
</dbReference>
<dbReference type="Gene3D" id="3.40.1180.10">
    <property type="entry name" value="Decaprenyl diphosphate synthase-like"/>
    <property type="match status" value="1"/>
</dbReference>
<dbReference type="OrthoDB" id="4173905at2759"/>
<comment type="similarity">
    <text evidence="1 4">Belongs to the UPP synthase family.</text>
</comment>
<organism evidence="5 6">
    <name type="scientific">Naematelia encephala</name>
    <dbReference type="NCBI Taxonomy" id="71784"/>
    <lineage>
        <taxon>Eukaryota</taxon>
        <taxon>Fungi</taxon>
        <taxon>Dikarya</taxon>
        <taxon>Basidiomycota</taxon>
        <taxon>Agaricomycotina</taxon>
        <taxon>Tremellomycetes</taxon>
        <taxon>Tremellales</taxon>
        <taxon>Naemateliaceae</taxon>
        <taxon>Naematelia</taxon>
    </lineage>
</organism>
<dbReference type="EC" id="2.5.1.-" evidence="4"/>
<sequence>MGRSRSEEVNIHPGWPTLLLSSILHRIHALLTSVLLYLLSLGPLPHHVGFVMDGNRRYARGRGMQVAQGHSDGFQSLRRTLEVCLKLRIRAVSVYAFAIDNFSREEEEVGALMRLARVRLMELCGHGDLLQQYGIRVRFIGRIEMLPKDVREAVQEMEALTRNHRNGVLNVCCPYASRDEITTAVRDTVKAAYADTSDSELEDVPSENVFGNLESCRSIASIASRGDKGDSGKLDILVRTSNVKRLSDFMMWQASEDTQLHFVRTNWPEFGLTDMLPILLGWQQKIWLRTLGIGM</sequence>
<dbReference type="AlphaFoldDB" id="A0A1Y2B156"/>
<evidence type="ECO:0000256" key="2">
    <source>
        <dbReference type="ARBA" id="ARBA00022679"/>
    </source>
</evidence>
<dbReference type="GO" id="GO:0005811">
    <property type="term" value="C:lipid droplet"/>
    <property type="evidence" value="ECO:0007669"/>
    <property type="project" value="TreeGrafter"/>
</dbReference>
<reference evidence="5 6" key="1">
    <citation type="submission" date="2016-07" db="EMBL/GenBank/DDBJ databases">
        <title>Pervasive Adenine N6-methylation of Active Genes in Fungi.</title>
        <authorList>
            <consortium name="DOE Joint Genome Institute"/>
            <person name="Mondo S.J."/>
            <person name="Dannebaum R.O."/>
            <person name="Kuo R.C."/>
            <person name="Labutti K."/>
            <person name="Haridas S."/>
            <person name="Kuo A."/>
            <person name="Salamov A."/>
            <person name="Ahrendt S.R."/>
            <person name="Lipzen A."/>
            <person name="Sullivan W."/>
            <person name="Andreopoulos W.B."/>
            <person name="Clum A."/>
            <person name="Lindquist E."/>
            <person name="Daum C."/>
            <person name="Ramamoorthy G.K."/>
            <person name="Gryganskyi A."/>
            <person name="Culley D."/>
            <person name="Magnuson J.K."/>
            <person name="James T.Y."/>
            <person name="O'Malley M.A."/>
            <person name="Stajich J.E."/>
            <person name="Spatafora J.W."/>
            <person name="Visel A."/>
            <person name="Grigoriev I.V."/>
        </authorList>
    </citation>
    <scope>NUCLEOTIDE SEQUENCE [LARGE SCALE GENOMIC DNA]</scope>
    <source>
        <strain evidence="5 6">68-887.2</strain>
    </source>
</reference>
<dbReference type="GO" id="GO:0005783">
    <property type="term" value="C:endoplasmic reticulum"/>
    <property type="evidence" value="ECO:0007669"/>
    <property type="project" value="TreeGrafter"/>
</dbReference>
<comment type="caution">
    <text evidence="5">The sequence shown here is derived from an EMBL/GenBank/DDBJ whole genome shotgun (WGS) entry which is preliminary data.</text>
</comment>
<accession>A0A1Y2B156</accession>
<dbReference type="Pfam" id="PF01255">
    <property type="entry name" value="Prenyltransf"/>
    <property type="match status" value="1"/>
</dbReference>
<dbReference type="PANTHER" id="PTHR10291">
    <property type="entry name" value="DEHYDRODOLICHYL DIPHOSPHATE SYNTHASE FAMILY MEMBER"/>
    <property type="match status" value="1"/>
</dbReference>
<evidence type="ECO:0000256" key="4">
    <source>
        <dbReference type="RuleBase" id="RU363018"/>
    </source>
</evidence>
<dbReference type="HAMAP" id="MF_01139">
    <property type="entry name" value="ISPT"/>
    <property type="match status" value="1"/>
</dbReference>
<evidence type="ECO:0000313" key="6">
    <source>
        <dbReference type="Proteomes" id="UP000193986"/>
    </source>
</evidence>
<keyword evidence="2 4" id="KW-0808">Transferase</keyword>
<name>A0A1Y2B156_9TREE</name>
<dbReference type="GO" id="GO:1904423">
    <property type="term" value="C:dehydrodolichyl diphosphate synthase complex"/>
    <property type="evidence" value="ECO:0007669"/>
    <property type="project" value="TreeGrafter"/>
</dbReference>
<dbReference type="EMBL" id="MCFC01000031">
    <property type="protein sequence ID" value="ORY28474.1"/>
    <property type="molecule type" value="Genomic_DNA"/>
</dbReference>
<dbReference type="InterPro" id="IPR018520">
    <property type="entry name" value="UPP_synth-like_CS"/>
</dbReference>
<dbReference type="CDD" id="cd00475">
    <property type="entry name" value="Cis_IPPS"/>
    <property type="match status" value="1"/>
</dbReference>
<keyword evidence="6" id="KW-1185">Reference proteome</keyword>
<dbReference type="FunCoup" id="A0A1Y2B156">
    <property type="interactions" value="371"/>
</dbReference>
<dbReference type="NCBIfam" id="TIGR00055">
    <property type="entry name" value="uppS"/>
    <property type="match status" value="1"/>
</dbReference>
<dbReference type="InterPro" id="IPR001441">
    <property type="entry name" value="UPP_synth-like"/>
</dbReference>
<dbReference type="Proteomes" id="UP000193986">
    <property type="component" value="Unassembled WGS sequence"/>
</dbReference>
<evidence type="ECO:0000256" key="3">
    <source>
        <dbReference type="ARBA" id="ARBA00022842"/>
    </source>
</evidence>
<dbReference type="STRING" id="71784.A0A1Y2B156"/>
<keyword evidence="3" id="KW-0460">Magnesium</keyword>
<dbReference type="GO" id="GO:0016020">
    <property type="term" value="C:membrane"/>
    <property type="evidence" value="ECO:0007669"/>
    <property type="project" value="TreeGrafter"/>
</dbReference>
<dbReference type="SUPFAM" id="SSF64005">
    <property type="entry name" value="Undecaprenyl diphosphate synthase"/>
    <property type="match status" value="1"/>
</dbReference>
<evidence type="ECO:0000256" key="1">
    <source>
        <dbReference type="ARBA" id="ARBA00005432"/>
    </source>
</evidence>
<gene>
    <name evidence="5" type="ORF">BCR39DRAFT_534833</name>
</gene>
<dbReference type="InterPro" id="IPR036424">
    <property type="entry name" value="UPP_synth-like_sf"/>
</dbReference>
<protein>
    <recommendedName>
        <fullName evidence="4">Alkyl transferase</fullName>
        <ecNumber evidence="4">2.5.1.-</ecNumber>
    </recommendedName>
</protein>
<evidence type="ECO:0000313" key="5">
    <source>
        <dbReference type="EMBL" id="ORY28474.1"/>
    </source>
</evidence>